<sequence>MNNRGFALTAFFLTFFTVVCFWEDSAQGRIIKIVVPEENRMEGGALFLWWPELPAIEWWQQDREASITRGSNVLVPLGADATRAEALIAAQAIEKKLTLCFNLGEFIFYQKRLLLEENDGAVEFVEGTAVTTGDGKKLPGFLFVHKKTGAFEHLFYGEEGNFYTIFSLQARDRKAYLRALHYYKLLLSRYREKW</sequence>
<protein>
    <submittedName>
        <fullName evidence="1">Uncharacterized protein</fullName>
    </submittedName>
</protein>
<accession>A0A2G6EBU0</accession>
<evidence type="ECO:0000313" key="2">
    <source>
        <dbReference type="Proteomes" id="UP000229740"/>
    </source>
</evidence>
<evidence type="ECO:0000313" key="1">
    <source>
        <dbReference type="EMBL" id="PID59251.1"/>
    </source>
</evidence>
<reference evidence="1 2" key="1">
    <citation type="submission" date="2017-10" db="EMBL/GenBank/DDBJ databases">
        <title>Novel microbial diversity and functional potential in the marine mammal oral microbiome.</title>
        <authorList>
            <person name="Dudek N.K."/>
            <person name="Sun C.L."/>
            <person name="Burstein D."/>
            <person name="Kantor R.S."/>
            <person name="Aliaga Goltsman D.S."/>
            <person name="Bik E.M."/>
            <person name="Thomas B.C."/>
            <person name="Banfield J.F."/>
            <person name="Relman D.A."/>
        </authorList>
    </citation>
    <scope>NUCLEOTIDE SEQUENCE [LARGE SCALE GENOMIC DNA]</scope>
    <source>
        <strain evidence="1">DOLZORAL124_49_17</strain>
    </source>
</reference>
<proteinExistence type="predicted"/>
<comment type="caution">
    <text evidence="1">The sequence shown here is derived from an EMBL/GenBank/DDBJ whole genome shotgun (WGS) entry which is preliminary data.</text>
</comment>
<dbReference type="EMBL" id="PDPS01000019">
    <property type="protein sequence ID" value="PID59251.1"/>
    <property type="molecule type" value="Genomic_DNA"/>
</dbReference>
<name>A0A2G6EBU0_9BACT</name>
<organism evidence="1 2">
    <name type="scientific">candidate division KSB3 bacterium</name>
    <dbReference type="NCBI Taxonomy" id="2044937"/>
    <lineage>
        <taxon>Bacteria</taxon>
        <taxon>candidate division KSB3</taxon>
    </lineage>
</organism>
<dbReference type="AlphaFoldDB" id="A0A2G6EBU0"/>
<gene>
    <name evidence="1" type="ORF">CSB45_00980</name>
</gene>
<dbReference type="Proteomes" id="UP000229740">
    <property type="component" value="Unassembled WGS sequence"/>
</dbReference>